<evidence type="ECO:0000313" key="3">
    <source>
        <dbReference type="Proteomes" id="UP000000445"/>
    </source>
</evidence>
<dbReference type="InterPro" id="IPR018711">
    <property type="entry name" value="NAGPA"/>
</dbReference>
<dbReference type="STRING" id="309803.CTN_0735"/>
<dbReference type="EMBL" id="CP000916">
    <property type="protein sequence ID" value="ACM22911.1"/>
    <property type="molecule type" value="Genomic_DNA"/>
</dbReference>
<sequence length="553" mass="61062">MKQLMFIFLLLACLSFASYVISGKEAFPVRSVFRDGVYYVYVEDLSPVGVGYIHANGYHYVVYDDHVLFVKEKETVLDFVKKLSPPLFLEGKLLLPIDAVKELMEGFQVYTKGENVLIYNSLPILLSATKEKDRIVISYTGVLVPDMVEVEKSMGRVVLKISPVVENIPVVSEGIEVKPGKNEITIITSIGNFYPDVRLTFEKNRLVCQLALIEGFFGKLEIADGVVFERKIEEFGKGEKTVVNYLIMDPEKVEVKPVIAEKGFGSLEKLDDMVKRVGGVAGINGNYFDPVTKFPIGLVVIDGKPYSTMFSGRPIFAITEEGDVFIGRVLVDVTLTVNDVLFLVKGINTLGEGEVLVYTKEFSGTIPKKDDKLYFVVEGNTVKYLGYKEKAEGSESVIAVSRKYETYLSNLKIGDRAYLSIQPNLPIRIRQAVEGGPLLIQNGAPIPDAQEEKARYGGGIAYAKAPRTVVATKNGKLWFIVFEGYNHITRGLNYDELVDFLLSRGFEDAMCVDGGSSSVMAVGGNLFGKAENSTAAIPVGIVVWEKKSTEVGE</sequence>
<dbReference type="eggNOG" id="COG4632">
    <property type="taxonomic scope" value="Bacteria"/>
</dbReference>
<dbReference type="KEGG" id="tna:CTN_0735"/>
<evidence type="ECO:0000259" key="1">
    <source>
        <dbReference type="Pfam" id="PF09992"/>
    </source>
</evidence>
<name>B9K7H8_THENN</name>
<accession>B9K7H8</accession>
<evidence type="ECO:0000313" key="2">
    <source>
        <dbReference type="EMBL" id="ACM22911.1"/>
    </source>
</evidence>
<reference evidence="2 3" key="1">
    <citation type="journal article" date="2009" name="Biosci. Biotechnol. Biochem.">
        <title>WeGAS: a web-based microbial genome annotation system.</title>
        <authorList>
            <person name="Lee D."/>
            <person name="Seo H."/>
            <person name="Park C."/>
            <person name="Park K."/>
        </authorList>
    </citation>
    <scope>NUCLEOTIDE SEQUENCE [LARGE SCALE GENOMIC DNA]</scope>
    <source>
        <strain evidence="3">ATCC 49049 / DSM 4359 / NBRC 107923 / NS-E</strain>
    </source>
</reference>
<gene>
    <name evidence="2" type="ordered locus">CTN_0735</name>
</gene>
<dbReference type="AlphaFoldDB" id="B9K7H8"/>
<dbReference type="Pfam" id="PF09992">
    <property type="entry name" value="NAGPA"/>
    <property type="match status" value="1"/>
</dbReference>
<proteinExistence type="predicted"/>
<feature type="domain" description="Phosphodiester glycosidase" evidence="1">
    <location>
        <begin position="391"/>
        <end position="543"/>
    </location>
</feature>
<dbReference type="PANTHER" id="PTHR40446:SF2">
    <property type="entry name" value="N-ACETYLGLUCOSAMINE-1-PHOSPHODIESTER ALPHA-N-ACETYLGLUCOSAMINIDASE"/>
    <property type="match status" value="1"/>
</dbReference>
<dbReference type="HOGENOM" id="CLU_035800_0_0_0"/>
<keyword evidence="3" id="KW-1185">Reference proteome</keyword>
<dbReference type="PANTHER" id="PTHR40446">
    <property type="entry name" value="N-ACETYLGLUCOSAMINE-1-PHOSPHODIESTER ALPHA-N-ACETYLGLUCOSAMINIDASE"/>
    <property type="match status" value="1"/>
</dbReference>
<dbReference type="Proteomes" id="UP000000445">
    <property type="component" value="Chromosome"/>
</dbReference>
<organism evidence="2 3">
    <name type="scientific">Thermotoga neapolitana (strain ATCC 49049 / DSM 4359 / NBRC 107923 / NS-E)</name>
    <dbReference type="NCBI Taxonomy" id="309803"/>
    <lineage>
        <taxon>Bacteria</taxon>
        <taxon>Thermotogati</taxon>
        <taxon>Thermotogota</taxon>
        <taxon>Thermotogae</taxon>
        <taxon>Thermotogales</taxon>
        <taxon>Thermotogaceae</taxon>
        <taxon>Thermotoga</taxon>
    </lineage>
</organism>
<protein>
    <recommendedName>
        <fullName evidence="1">Phosphodiester glycosidase domain-containing protein</fullName>
    </recommendedName>
</protein>
<dbReference type="RefSeq" id="WP_015919230.1">
    <property type="nucleotide sequence ID" value="NC_011978.1"/>
</dbReference>